<feature type="region of interest" description="Disordered" evidence="14">
    <location>
        <begin position="101"/>
        <end position="146"/>
    </location>
</feature>
<keyword evidence="7" id="KW-0276">Fatty acid metabolism</keyword>
<evidence type="ECO:0000259" key="15">
    <source>
        <dbReference type="PROSITE" id="PS50075"/>
    </source>
</evidence>
<dbReference type="PROSITE" id="PS50075">
    <property type="entry name" value="CARRIER"/>
    <property type="match status" value="1"/>
</dbReference>
<organism evidence="16 17">
    <name type="scientific">Crotalus adamanteus</name>
    <name type="common">Eastern diamondback rattlesnake</name>
    <dbReference type="NCBI Taxonomy" id="8729"/>
    <lineage>
        <taxon>Eukaryota</taxon>
        <taxon>Metazoa</taxon>
        <taxon>Chordata</taxon>
        <taxon>Craniata</taxon>
        <taxon>Vertebrata</taxon>
        <taxon>Euteleostomi</taxon>
        <taxon>Lepidosauria</taxon>
        <taxon>Squamata</taxon>
        <taxon>Bifurcata</taxon>
        <taxon>Unidentata</taxon>
        <taxon>Episquamata</taxon>
        <taxon>Toxicofera</taxon>
        <taxon>Serpentes</taxon>
        <taxon>Colubroidea</taxon>
        <taxon>Viperidae</taxon>
        <taxon>Crotalinae</taxon>
        <taxon>Crotalus</taxon>
    </lineage>
</organism>
<keyword evidence="10" id="KW-0443">Lipid metabolism</keyword>
<feature type="compositionally biased region" description="Basic residues" evidence="14">
    <location>
        <begin position="285"/>
        <end position="294"/>
    </location>
</feature>
<evidence type="ECO:0000256" key="12">
    <source>
        <dbReference type="ARBA" id="ARBA00023160"/>
    </source>
</evidence>
<keyword evidence="9" id="KW-0249">Electron transport</keyword>
<evidence type="ECO:0000256" key="1">
    <source>
        <dbReference type="ARBA" id="ARBA00004173"/>
    </source>
</evidence>
<feature type="domain" description="Carrier" evidence="15">
    <location>
        <begin position="212"/>
        <end position="297"/>
    </location>
</feature>
<evidence type="ECO:0000256" key="5">
    <source>
        <dbReference type="ARBA" id="ARBA00022516"/>
    </source>
</evidence>
<keyword evidence="5 13" id="KW-0444">Lipid biosynthesis</keyword>
<evidence type="ECO:0000256" key="14">
    <source>
        <dbReference type="SAM" id="MobiDB-lite"/>
    </source>
</evidence>
<evidence type="ECO:0000256" key="4">
    <source>
        <dbReference type="ARBA" id="ARBA00022450"/>
    </source>
</evidence>
<comment type="similarity">
    <text evidence="2">Belongs to the acyl carrier protein (ACP) family.</text>
</comment>
<evidence type="ECO:0000256" key="13">
    <source>
        <dbReference type="RuleBase" id="RU000722"/>
    </source>
</evidence>
<evidence type="ECO:0000256" key="2">
    <source>
        <dbReference type="ARBA" id="ARBA00010930"/>
    </source>
</evidence>
<dbReference type="InterPro" id="IPR009081">
    <property type="entry name" value="PP-bd_ACP"/>
</dbReference>
<dbReference type="PROSITE" id="PS00012">
    <property type="entry name" value="PHOSPHOPANTETHEINE"/>
    <property type="match status" value="1"/>
</dbReference>
<keyword evidence="17" id="KW-1185">Reference proteome</keyword>
<gene>
    <name evidence="16" type="ORF">NXF25_016598</name>
</gene>
<evidence type="ECO:0000313" key="17">
    <source>
        <dbReference type="Proteomes" id="UP001474421"/>
    </source>
</evidence>
<protein>
    <recommendedName>
        <fullName evidence="13">Acyl carrier protein</fullName>
    </recommendedName>
</protein>
<dbReference type="Gene3D" id="1.10.1200.10">
    <property type="entry name" value="ACP-like"/>
    <property type="match status" value="1"/>
</dbReference>
<keyword evidence="11" id="KW-0496">Mitochondrion</keyword>
<proteinExistence type="inferred from homology"/>
<dbReference type="PANTHER" id="PTHR20863:SF28">
    <property type="entry name" value="ACYL CARRIER PROTEIN, MITOCHONDRIAL"/>
    <property type="match status" value="1"/>
</dbReference>
<name>A0AAW1AV13_CROAD</name>
<dbReference type="PANTHER" id="PTHR20863">
    <property type="entry name" value="ACYL CARRIER PROTEIN"/>
    <property type="match status" value="1"/>
</dbReference>
<evidence type="ECO:0000256" key="11">
    <source>
        <dbReference type="ARBA" id="ARBA00023128"/>
    </source>
</evidence>
<dbReference type="GO" id="GO:0000035">
    <property type="term" value="F:acyl binding"/>
    <property type="evidence" value="ECO:0007669"/>
    <property type="project" value="TreeGrafter"/>
</dbReference>
<dbReference type="EMBL" id="JAOTOJ010000014">
    <property type="protein sequence ID" value="KAK9393336.1"/>
    <property type="molecule type" value="Genomic_DNA"/>
</dbReference>
<dbReference type="Pfam" id="PF00550">
    <property type="entry name" value="PP-binding"/>
    <property type="match status" value="1"/>
</dbReference>
<dbReference type="GO" id="GO:0000036">
    <property type="term" value="F:acyl carrier activity"/>
    <property type="evidence" value="ECO:0007669"/>
    <property type="project" value="TreeGrafter"/>
</dbReference>
<reference evidence="16 17" key="1">
    <citation type="journal article" date="2024" name="Proc. Natl. Acad. Sci. U.S.A.">
        <title>The genetic regulatory architecture and epigenomic basis for age-related changes in rattlesnake venom.</title>
        <authorList>
            <person name="Hogan M.P."/>
            <person name="Holding M.L."/>
            <person name="Nystrom G.S."/>
            <person name="Colston T.J."/>
            <person name="Bartlett D.A."/>
            <person name="Mason A.J."/>
            <person name="Ellsworth S.A."/>
            <person name="Rautsaw R.M."/>
            <person name="Lawrence K.C."/>
            <person name="Strickland J.L."/>
            <person name="He B."/>
            <person name="Fraser P."/>
            <person name="Margres M.J."/>
            <person name="Gilbert D.M."/>
            <person name="Gibbs H.L."/>
            <person name="Parkinson C.L."/>
            <person name="Rokyta D.R."/>
        </authorList>
    </citation>
    <scope>NUCLEOTIDE SEQUENCE [LARGE SCALE GENOMIC DNA]</scope>
    <source>
        <strain evidence="16">DRR0105</strain>
    </source>
</reference>
<comment type="caution">
    <text evidence="16">The sequence shown here is derived from an EMBL/GenBank/DDBJ whole genome shotgun (WGS) entry which is preliminary data.</text>
</comment>
<evidence type="ECO:0000256" key="9">
    <source>
        <dbReference type="ARBA" id="ARBA00022982"/>
    </source>
</evidence>
<keyword evidence="6" id="KW-0597">Phosphoprotein</keyword>
<keyword evidence="12 13" id="KW-0275">Fatty acid biosynthesis</keyword>
<evidence type="ECO:0000256" key="7">
    <source>
        <dbReference type="ARBA" id="ARBA00022832"/>
    </source>
</evidence>
<dbReference type="GO" id="GO:0005739">
    <property type="term" value="C:mitochondrion"/>
    <property type="evidence" value="ECO:0007669"/>
    <property type="project" value="UniProtKB-SubCell"/>
</dbReference>
<sequence>MQRAQHPCSAAQRGLRGWKAVGAQRRNKHIGFCNCHAKAASASKAGREGANAAAAAAKGPRLWAPDQAGARLPRRPPERPHRSWACNRCARPAFLRGGSARVAAGSGFTRDEAARRGRGRGPPAPPRGLPGAPPPARARERESAQAQRVKMAARVLLLRAASGLRCQRRRRLLPLFPLGPPGARRGLAGAAWAGTRLPAPGRRPPWPRGYSDAPTLTLKGIQDQVLYVLKLYDKIDPEKLSVESHFMKDLGLDSLDQVEIIMAMEDEFGKAGPGVFPGGASPERSRRRAPHRTARLAGPGSSPCFELPASAQEGASEDGLRRPPFFPLCPARPGVLL</sequence>
<dbReference type="InterPro" id="IPR006162">
    <property type="entry name" value="Ppantetheine_attach_site"/>
</dbReference>
<dbReference type="InterPro" id="IPR003231">
    <property type="entry name" value="ACP"/>
</dbReference>
<feature type="region of interest" description="Disordered" evidence="14">
    <location>
        <begin position="272"/>
        <end position="322"/>
    </location>
</feature>
<feature type="region of interest" description="Disordered" evidence="14">
    <location>
        <begin position="51"/>
        <end position="83"/>
    </location>
</feature>
<comment type="subcellular location">
    <subcellularLocation>
        <location evidence="1">Mitochondrion</location>
    </subcellularLocation>
</comment>
<dbReference type="Proteomes" id="UP001474421">
    <property type="component" value="Unassembled WGS sequence"/>
</dbReference>
<evidence type="ECO:0000256" key="10">
    <source>
        <dbReference type="ARBA" id="ARBA00023098"/>
    </source>
</evidence>
<keyword evidence="8" id="KW-0809">Transit peptide</keyword>
<accession>A0AAW1AV13</accession>
<keyword evidence="4 13" id="KW-0596">Phosphopantetheine</keyword>
<dbReference type="AlphaFoldDB" id="A0AAW1AV13"/>
<feature type="compositionally biased region" description="Pro residues" evidence="14">
    <location>
        <begin position="122"/>
        <end position="136"/>
    </location>
</feature>
<comment type="function">
    <text evidence="13">Carrier of the growing fatty acid chain in fatty acid biosynthesis.</text>
</comment>
<evidence type="ECO:0000313" key="16">
    <source>
        <dbReference type="EMBL" id="KAK9393336.1"/>
    </source>
</evidence>
<dbReference type="InterPro" id="IPR036736">
    <property type="entry name" value="ACP-like_sf"/>
</dbReference>
<keyword evidence="3" id="KW-0813">Transport</keyword>
<evidence type="ECO:0000256" key="8">
    <source>
        <dbReference type="ARBA" id="ARBA00022946"/>
    </source>
</evidence>
<evidence type="ECO:0000256" key="3">
    <source>
        <dbReference type="ARBA" id="ARBA00022448"/>
    </source>
</evidence>
<evidence type="ECO:0000256" key="6">
    <source>
        <dbReference type="ARBA" id="ARBA00022553"/>
    </source>
</evidence>
<dbReference type="SUPFAM" id="SSF47336">
    <property type="entry name" value="ACP-like"/>
    <property type="match status" value="1"/>
</dbReference>